<dbReference type="InterPro" id="IPR029001">
    <property type="entry name" value="ITPase-like_fam"/>
</dbReference>
<dbReference type="InterPro" id="IPR003697">
    <property type="entry name" value="Maf-like"/>
</dbReference>
<dbReference type="Pfam" id="PF02545">
    <property type="entry name" value="Maf"/>
    <property type="match status" value="1"/>
</dbReference>
<organism evidence="3 4">
    <name type="scientific">Cytospora leucostoma</name>
    <dbReference type="NCBI Taxonomy" id="1230097"/>
    <lineage>
        <taxon>Eukaryota</taxon>
        <taxon>Fungi</taxon>
        <taxon>Dikarya</taxon>
        <taxon>Ascomycota</taxon>
        <taxon>Pezizomycotina</taxon>
        <taxon>Sordariomycetes</taxon>
        <taxon>Sordariomycetidae</taxon>
        <taxon>Diaporthales</taxon>
        <taxon>Cytosporaceae</taxon>
        <taxon>Cytospora</taxon>
    </lineage>
</organism>
<keyword evidence="4" id="KW-1185">Reference proteome</keyword>
<dbReference type="PANTHER" id="PTHR43213">
    <property type="entry name" value="BIFUNCTIONAL DTTP/UTP PYROPHOSPHATASE/METHYLTRANSFERASE PROTEIN-RELATED"/>
    <property type="match status" value="1"/>
</dbReference>
<dbReference type="HAMAP" id="MF_00528">
    <property type="entry name" value="Maf"/>
    <property type="match status" value="1"/>
</dbReference>
<name>A0A423XDH1_9PEZI</name>
<evidence type="ECO:0000256" key="1">
    <source>
        <dbReference type="ARBA" id="ARBA00001968"/>
    </source>
</evidence>
<keyword evidence="2" id="KW-0378">Hydrolase</keyword>
<dbReference type="EMBL" id="LKEB01000015">
    <property type="protein sequence ID" value="ROW14140.1"/>
    <property type="molecule type" value="Genomic_DNA"/>
</dbReference>
<dbReference type="PANTHER" id="PTHR43213:SF5">
    <property type="entry name" value="BIFUNCTIONAL DTTP_UTP PYROPHOSPHATASE_METHYLTRANSFERASE PROTEIN-RELATED"/>
    <property type="match status" value="1"/>
</dbReference>
<dbReference type="InParanoid" id="A0A423XDH1"/>
<protein>
    <recommendedName>
        <fullName evidence="5">Maf-like protein</fullName>
    </recommendedName>
</protein>
<gene>
    <name evidence="3" type="ORF">VPNG_04242</name>
</gene>
<reference evidence="3 4" key="1">
    <citation type="submission" date="2015-09" db="EMBL/GenBank/DDBJ databases">
        <title>Host preference determinants of Valsa canker pathogens revealed by comparative genomics.</title>
        <authorList>
            <person name="Yin Z."/>
            <person name="Huang L."/>
        </authorList>
    </citation>
    <scope>NUCLEOTIDE SEQUENCE [LARGE SCALE GENOMIC DNA]</scope>
    <source>
        <strain evidence="3 4">SXYLt</strain>
    </source>
</reference>
<comment type="cofactor">
    <cofactor evidence="1">
        <name>a divalent metal cation</name>
        <dbReference type="ChEBI" id="CHEBI:60240"/>
    </cofactor>
</comment>
<dbReference type="GO" id="GO:0047429">
    <property type="term" value="F:nucleoside triphosphate diphosphatase activity"/>
    <property type="evidence" value="ECO:0007669"/>
    <property type="project" value="InterPro"/>
</dbReference>
<dbReference type="Proteomes" id="UP000285146">
    <property type="component" value="Unassembled WGS sequence"/>
</dbReference>
<dbReference type="OrthoDB" id="10267058at2759"/>
<dbReference type="STRING" id="1230097.A0A423XDH1"/>
<evidence type="ECO:0000256" key="2">
    <source>
        <dbReference type="ARBA" id="ARBA00022801"/>
    </source>
</evidence>
<dbReference type="CDD" id="cd00555">
    <property type="entry name" value="Maf"/>
    <property type="match status" value="1"/>
</dbReference>
<evidence type="ECO:0000313" key="4">
    <source>
        <dbReference type="Proteomes" id="UP000285146"/>
    </source>
</evidence>
<dbReference type="FunCoup" id="A0A423XDH1">
    <property type="interactions" value="99"/>
</dbReference>
<dbReference type="AlphaFoldDB" id="A0A423XDH1"/>
<dbReference type="NCBIfam" id="TIGR00172">
    <property type="entry name" value="maf"/>
    <property type="match status" value="1"/>
</dbReference>
<evidence type="ECO:0008006" key="5">
    <source>
        <dbReference type="Google" id="ProtNLM"/>
    </source>
</evidence>
<dbReference type="SUPFAM" id="SSF52972">
    <property type="entry name" value="ITPase-like"/>
    <property type="match status" value="1"/>
</dbReference>
<sequence length="283" mass="31282">MAYTSVPSDPTPDYIQAARDHGIRLRQSAPVRKGPLPFELPIIQHLKGKRVILASASPRRKALLGQVGFQNLEIIPSSKPEDLSKRDNTPYEYVAATARQKCMDVYESALEEQAKAVESRSKDPPADPELVIAADTVIVTRDGRILEKPKNEQDHVKMLKHLRDTRMHKVLTAVVCLAPKADASHPGYEIAAHTEETVIYFAQESDGLPDDVIERYVKSREGADKAGGYAVQGIGGLVLIEKLEGSVDNVVGLPVRQTLALAEKVIFQQGEEEVQWSDEENEE</sequence>
<proteinExistence type="inferred from homology"/>
<evidence type="ECO:0000313" key="3">
    <source>
        <dbReference type="EMBL" id="ROW14140.1"/>
    </source>
</evidence>
<accession>A0A423XDH1</accession>
<comment type="caution">
    <text evidence="3">The sequence shown here is derived from an EMBL/GenBank/DDBJ whole genome shotgun (WGS) entry which is preliminary data.</text>
</comment>
<dbReference type="Gene3D" id="3.90.950.10">
    <property type="match status" value="1"/>
</dbReference>